<comment type="caution">
    <text evidence="2">The sequence shown here is derived from an EMBL/GenBank/DDBJ whole genome shotgun (WGS) entry which is preliminary data.</text>
</comment>
<feature type="transmembrane region" description="Helical" evidence="1">
    <location>
        <begin position="72"/>
        <end position="94"/>
    </location>
</feature>
<reference evidence="2 3" key="1">
    <citation type="submission" date="2017-05" db="EMBL/GenBank/DDBJ databases">
        <authorList>
            <person name="Varghese N."/>
            <person name="Submissions S."/>
        </authorList>
    </citation>
    <scope>NUCLEOTIDE SEQUENCE [LARGE SCALE GENOMIC DNA]</scope>
    <source>
        <strain evidence="2 3">DSM 25457</strain>
    </source>
</reference>
<evidence type="ECO:0000313" key="3">
    <source>
        <dbReference type="Proteomes" id="UP001158067"/>
    </source>
</evidence>
<proteinExistence type="predicted"/>
<feature type="transmembrane region" description="Helical" evidence="1">
    <location>
        <begin position="165"/>
        <end position="182"/>
    </location>
</feature>
<dbReference type="InterPro" id="IPR044878">
    <property type="entry name" value="UbiA_sf"/>
</dbReference>
<dbReference type="Proteomes" id="UP001158067">
    <property type="component" value="Unassembled WGS sequence"/>
</dbReference>
<sequence>MNETAARNSPAARIDWQAWARLVRLPNVFTIIADISAAFFLVLGTGVTLSGAAPGSPLASLPLTDPPEMNSYMPSVPVWVMLVCAVTSGVLLYWGGMVLNDVFDVEQDTLAERERPLVNGDLSVATARKAGWGLLAFGLVPTLLIGLITSFGTASEASSIGLQTMWSPLAIAAILAVLVVLYDGPCKRTPLAPILMGGCRVFSFLLGVTAANAAIGDLANTPLQAMRLGPTVIGDIRSVALMFAIGMGTYIAGLTTFGRREATGEATIHLPLGLLMMLAGGALLTFAPHFGGELAEGVSLANLWQVDPTIVFPTAILLMLAGTIFHGRRAIVSPSPAKIQATIRSGLLAIIPIAATITMLSVGAFWAITVFALMVPSRILAQRIRMT</sequence>
<keyword evidence="1" id="KW-1133">Transmembrane helix</keyword>
<feature type="transmembrane region" description="Helical" evidence="1">
    <location>
        <begin position="28"/>
        <end position="52"/>
    </location>
</feature>
<feature type="transmembrane region" description="Helical" evidence="1">
    <location>
        <begin position="236"/>
        <end position="258"/>
    </location>
</feature>
<protein>
    <submittedName>
        <fullName evidence="2">UbiA prenyltransferase family protein</fullName>
    </submittedName>
</protein>
<keyword evidence="3" id="KW-1185">Reference proteome</keyword>
<keyword evidence="1" id="KW-0472">Membrane</keyword>
<feature type="transmembrane region" description="Helical" evidence="1">
    <location>
        <begin position="347"/>
        <end position="375"/>
    </location>
</feature>
<keyword evidence="1" id="KW-0812">Transmembrane</keyword>
<feature type="transmembrane region" description="Helical" evidence="1">
    <location>
        <begin position="310"/>
        <end position="327"/>
    </location>
</feature>
<accession>A0ABY1PPY2</accession>
<dbReference type="RefSeq" id="WP_283430392.1">
    <property type="nucleotide sequence ID" value="NZ_FXUG01000001.1"/>
</dbReference>
<dbReference type="EMBL" id="FXUG01000001">
    <property type="protein sequence ID" value="SMP38390.1"/>
    <property type="molecule type" value="Genomic_DNA"/>
</dbReference>
<feature type="transmembrane region" description="Helical" evidence="1">
    <location>
        <begin position="270"/>
        <end position="290"/>
    </location>
</feature>
<dbReference type="InterPro" id="IPR050475">
    <property type="entry name" value="Prenyltransferase_related"/>
</dbReference>
<feature type="transmembrane region" description="Helical" evidence="1">
    <location>
        <begin position="132"/>
        <end position="153"/>
    </location>
</feature>
<feature type="transmembrane region" description="Helical" evidence="1">
    <location>
        <begin position="194"/>
        <end position="216"/>
    </location>
</feature>
<dbReference type="PANTHER" id="PTHR42723:SF1">
    <property type="entry name" value="CHLOROPHYLL SYNTHASE, CHLOROPLASTIC"/>
    <property type="match status" value="1"/>
</dbReference>
<dbReference type="Gene3D" id="1.10.357.140">
    <property type="entry name" value="UbiA prenyltransferase"/>
    <property type="match status" value="1"/>
</dbReference>
<name>A0ABY1PPY2_9BACT</name>
<evidence type="ECO:0000256" key="1">
    <source>
        <dbReference type="SAM" id="Phobius"/>
    </source>
</evidence>
<dbReference type="CDD" id="cd13964">
    <property type="entry name" value="PT_UbiA_1"/>
    <property type="match status" value="1"/>
</dbReference>
<dbReference type="PANTHER" id="PTHR42723">
    <property type="entry name" value="CHLOROPHYLL SYNTHASE"/>
    <property type="match status" value="1"/>
</dbReference>
<evidence type="ECO:0000313" key="2">
    <source>
        <dbReference type="EMBL" id="SMP38390.1"/>
    </source>
</evidence>
<gene>
    <name evidence="2" type="ORF">SAMN06265222_101128</name>
</gene>
<organism evidence="2 3">
    <name type="scientific">Neorhodopirellula lusitana</name>
    <dbReference type="NCBI Taxonomy" id="445327"/>
    <lineage>
        <taxon>Bacteria</taxon>
        <taxon>Pseudomonadati</taxon>
        <taxon>Planctomycetota</taxon>
        <taxon>Planctomycetia</taxon>
        <taxon>Pirellulales</taxon>
        <taxon>Pirellulaceae</taxon>
        <taxon>Neorhodopirellula</taxon>
    </lineage>
</organism>